<proteinExistence type="predicted"/>
<organism evidence="3 6">
    <name type="scientific">Adineta steineri</name>
    <dbReference type="NCBI Taxonomy" id="433720"/>
    <lineage>
        <taxon>Eukaryota</taxon>
        <taxon>Metazoa</taxon>
        <taxon>Spiralia</taxon>
        <taxon>Gnathifera</taxon>
        <taxon>Rotifera</taxon>
        <taxon>Eurotatoria</taxon>
        <taxon>Bdelloidea</taxon>
        <taxon>Adinetida</taxon>
        <taxon>Adinetidae</taxon>
        <taxon>Adineta</taxon>
    </lineage>
</organism>
<dbReference type="InterPro" id="IPR000157">
    <property type="entry name" value="TIR_dom"/>
</dbReference>
<keyword evidence="5" id="KW-1185">Reference proteome</keyword>
<dbReference type="SUPFAM" id="SSF52200">
    <property type="entry name" value="Toll/Interleukin receptor TIR domain"/>
    <property type="match status" value="1"/>
</dbReference>
<evidence type="ECO:0000256" key="1">
    <source>
        <dbReference type="SAM" id="MobiDB-lite"/>
    </source>
</evidence>
<evidence type="ECO:0000313" key="4">
    <source>
        <dbReference type="EMBL" id="CAF1584219.1"/>
    </source>
</evidence>
<reference evidence="3" key="1">
    <citation type="submission" date="2021-02" db="EMBL/GenBank/DDBJ databases">
        <authorList>
            <person name="Nowell W R."/>
        </authorList>
    </citation>
    <scope>NUCLEOTIDE SEQUENCE</scope>
</reference>
<sequence>MIRHEQKKKQEEKERSTNDPLMTIEQWNDSVPFDLLMCYSNNVNDTIMSLKIADRLTKKNYRVYIEKQSQHRLELMEIGASKQVPILACLSSTFRISQFCMAEVDYAKKSKCPIIPIIVEENYTIKGWLNHIIDNQTPIKLHNKTFNKSFMFLLQEIHQIIHSDERE</sequence>
<gene>
    <name evidence="3" type="ORF">BJG266_LOCUS33276</name>
    <name evidence="4" type="ORF">QVE165_LOCUS50437</name>
</gene>
<dbReference type="EMBL" id="CAJNOM010000990">
    <property type="protein sequence ID" value="CAF1584219.1"/>
    <property type="molecule type" value="Genomic_DNA"/>
</dbReference>
<protein>
    <recommendedName>
        <fullName evidence="2">TIR domain-containing protein</fullName>
    </recommendedName>
</protein>
<feature type="compositionally biased region" description="Basic and acidic residues" evidence="1">
    <location>
        <begin position="8"/>
        <end position="17"/>
    </location>
</feature>
<comment type="caution">
    <text evidence="3">The sequence shown here is derived from an EMBL/GenBank/DDBJ whole genome shotgun (WGS) entry which is preliminary data.</text>
</comment>
<dbReference type="AlphaFoldDB" id="A0A815F1X3"/>
<dbReference type="Proteomes" id="UP000663877">
    <property type="component" value="Unassembled WGS sequence"/>
</dbReference>
<dbReference type="EMBL" id="CAJNOI010000626">
    <property type="protein sequence ID" value="CAF1319679.1"/>
    <property type="molecule type" value="Genomic_DNA"/>
</dbReference>
<dbReference type="GO" id="GO:0007165">
    <property type="term" value="P:signal transduction"/>
    <property type="evidence" value="ECO:0007669"/>
    <property type="project" value="InterPro"/>
</dbReference>
<evidence type="ECO:0000313" key="6">
    <source>
        <dbReference type="Proteomes" id="UP000663877"/>
    </source>
</evidence>
<dbReference type="PANTHER" id="PTHR46270:SF2">
    <property type="entry name" value="TIR DOMAIN-CONTAINING PROTEIN"/>
    <property type="match status" value="1"/>
</dbReference>
<feature type="region of interest" description="Disordered" evidence="1">
    <location>
        <begin position="1"/>
        <end position="20"/>
    </location>
</feature>
<dbReference type="Gene3D" id="3.40.50.10140">
    <property type="entry name" value="Toll/interleukin-1 receptor homology (TIR) domain"/>
    <property type="match status" value="1"/>
</dbReference>
<accession>A0A815F1X3</accession>
<dbReference type="Proteomes" id="UP000663832">
    <property type="component" value="Unassembled WGS sequence"/>
</dbReference>
<feature type="domain" description="TIR" evidence="2">
    <location>
        <begin position="38"/>
        <end position="146"/>
    </location>
</feature>
<dbReference type="PANTHER" id="PTHR46270">
    <property type="entry name" value="ARMADILLO-TYPE FOLD-RELATED"/>
    <property type="match status" value="1"/>
</dbReference>
<dbReference type="OrthoDB" id="2148946at2759"/>
<name>A0A815F1X3_9BILA</name>
<evidence type="ECO:0000259" key="2">
    <source>
        <dbReference type="Pfam" id="PF13676"/>
    </source>
</evidence>
<evidence type="ECO:0000313" key="3">
    <source>
        <dbReference type="EMBL" id="CAF1319679.1"/>
    </source>
</evidence>
<dbReference type="InterPro" id="IPR035897">
    <property type="entry name" value="Toll_tir_struct_dom_sf"/>
</dbReference>
<evidence type="ECO:0000313" key="5">
    <source>
        <dbReference type="Proteomes" id="UP000663832"/>
    </source>
</evidence>
<dbReference type="Pfam" id="PF13676">
    <property type="entry name" value="TIR_2"/>
    <property type="match status" value="1"/>
</dbReference>